<evidence type="ECO:0000313" key="3">
    <source>
        <dbReference type="Proteomes" id="UP000009026"/>
    </source>
</evidence>
<name>A0A0H4WVE5_9BACT</name>
<keyword evidence="1" id="KW-0732">Signal</keyword>
<dbReference type="KEGG" id="mym:A176_003706"/>
<accession>A0A0H4WVE5</accession>
<evidence type="ECO:0000313" key="2">
    <source>
        <dbReference type="EMBL" id="AKQ66794.1"/>
    </source>
</evidence>
<organism evidence="2 3">
    <name type="scientific">Pseudomyxococcus hansupus</name>
    <dbReference type="NCBI Taxonomy" id="1297742"/>
    <lineage>
        <taxon>Bacteria</taxon>
        <taxon>Pseudomonadati</taxon>
        <taxon>Myxococcota</taxon>
        <taxon>Myxococcia</taxon>
        <taxon>Myxococcales</taxon>
        <taxon>Cystobacterineae</taxon>
        <taxon>Myxococcaceae</taxon>
        <taxon>Pseudomyxococcus</taxon>
    </lineage>
</organism>
<reference evidence="2 3" key="1">
    <citation type="journal article" date="2016" name="PLoS ONE">
        <title>Complete Genome Sequence and Comparative Genomics of a Novel Myxobacterium Myxococcus hansupus.</title>
        <authorList>
            <person name="Sharma G."/>
            <person name="Narwani T."/>
            <person name="Subramanian S."/>
        </authorList>
    </citation>
    <scope>NUCLEOTIDE SEQUENCE [LARGE SCALE GENOMIC DNA]</scope>
    <source>
        <strain evidence="3">mixupus</strain>
    </source>
</reference>
<dbReference type="Proteomes" id="UP000009026">
    <property type="component" value="Chromosome"/>
</dbReference>
<sequence length="678" mass="72054">MSAIGRVFSLSVVMAFFVVPAAHAAIGDRCSPQISHNGVANAVCGGVCAQYGMGFTGNWSNDPNHPPVRSCIDSGGGQAVCGCAITMPSQDSMSIAPAIHHFDAATPLRMPVGLKTTCMQGPDSLNRSAVCPVVMVNGLHFWAHSYNDNRFGMALVAYDSSGNVVGIIERTGARYVWDIALDGANQTVILKGQASQTISVRWRDLIIPQMSGSTTANYVIWPTATSGYASWTNGAANYGYAAPYGTGSNQLLDPYVEHAAGKQLCEEKQKPWFDFVPPTLAAPASTVTCIAPPTPGQSTYNAAMNALLNAAVNNHGLMADLRTATTDALLIQVAARWGYTITNADIAQSRDHSAMASRAVSSEEMAAASTDSASCGGVNQRPCSVCAQEVCVYWPFNFCCIKETCSCERYTSSCAAGLHLDGNGLCQEPCPSGLATDSAGSCPTTCPANQICKDFRVFVEYNDNGTKSNGVCESWLPRSDCAKGIPSTALAAYEVIFKDGRAYYKSTNTLVQTWSGNSQREMLYVIDARDNKIYMVNVEGRFIQVRGTANCVGDTRPSGASTGDCNKPRLTTHAGILMGSFAGLPTPNSQPGETVMQKINVIGAGTIQVNNGEIQWITNDSGHFTPSQQNLMNSIAHIKTAGFPNFPPRGDCAYDLKPVPGKTGVYRQDALTGSHCEL</sequence>
<dbReference type="PATRIC" id="fig|1297742.4.peg.3741"/>
<dbReference type="OrthoDB" id="5483604at2"/>
<feature type="signal peptide" evidence="1">
    <location>
        <begin position="1"/>
        <end position="24"/>
    </location>
</feature>
<feature type="chain" id="PRO_5005212053" evidence="1">
    <location>
        <begin position="25"/>
        <end position="678"/>
    </location>
</feature>
<protein>
    <submittedName>
        <fullName evidence="2">Uncharacterized protein</fullName>
    </submittedName>
</protein>
<gene>
    <name evidence="2" type="ORF">A176_003706</name>
</gene>
<dbReference type="eggNOG" id="ENOG50332EZ">
    <property type="taxonomic scope" value="Bacteria"/>
</dbReference>
<keyword evidence="3" id="KW-1185">Reference proteome</keyword>
<dbReference type="EMBL" id="CP012109">
    <property type="protein sequence ID" value="AKQ66794.1"/>
    <property type="molecule type" value="Genomic_DNA"/>
</dbReference>
<proteinExistence type="predicted"/>
<evidence type="ECO:0000256" key="1">
    <source>
        <dbReference type="SAM" id="SignalP"/>
    </source>
</evidence>
<dbReference type="AlphaFoldDB" id="A0A0H4WVE5"/>